<name>A0A917CSX8_9GAMM</name>
<dbReference type="PANTHER" id="PTHR43792">
    <property type="entry name" value="GNAT FAMILY, PUTATIVE (AFU_ORTHOLOGUE AFUA_3G00765)-RELATED-RELATED"/>
    <property type="match status" value="1"/>
</dbReference>
<gene>
    <name evidence="2" type="ORF">GCM10011365_17590</name>
</gene>
<dbReference type="Pfam" id="PF13302">
    <property type="entry name" value="Acetyltransf_3"/>
    <property type="match status" value="1"/>
</dbReference>
<dbReference type="RefSeq" id="WP_188365358.1">
    <property type="nucleotide sequence ID" value="NZ_BAABJF010000001.1"/>
</dbReference>
<feature type="domain" description="N-acetyltransferase" evidence="1">
    <location>
        <begin position="12"/>
        <end position="173"/>
    </location>
</feature>
<dbReference type="Proteomes" id="UP000605253">
    <property type="component" value="Unassembled WGS sequence"/>
</dbReference>
<dbReference type="PROSITE" id="PS51186">
    <property type="entry name" value="GNAT"/>
    <property type="match status" value="1"/>
</dbReference>
<dbReference type="InterPro" id="IPR051531">
    <property type="entry name" value="N-acetyltransferase"/>
</dbReference>
<protein>
    <recommendedName>
        <fullName evidence="1">N-acetyltransferase domain-containing protein</fullName>
    </recommendedName>
</protein>
<keyword evidence="3" id="KW-1185">Reference proteome</keyword>
<dbReference type="Gene3D" id="3.40.630.30">
    <property type="match status" value="1"/>
</dbReference>
<dbReference type="AlphaFoldDB" id="A0A917CSX8"/>
<sequence>MMQGDYQPTIQFNLTPLKQNHQDLFCALYSDAQVMAFIGAPMSCDAVADYFQRLLGKITQADSGVLYRVIVADTDCGKSQYAGIVRLTKHQDNRETIIGVMLLPQFQGLGLAYLAQKQLMTEIQSNASNQLLTAYCHINNERAHRLYQRLGFRQIRELIYHQQPAIQWQREITCKKSKAV</sequence>
<evidence type="ECO:0000313" key="2">
    <source>
        <dbReference type="EMBL" id="GGF96668.1"/>
    </source>
</evidence>
<dbReference type="InterPro" id="IPR016181">
    <property type="entry name" value="Acyl_CoA_acyltransferase"/>
</dbReference>
<organism evidence="2 3">
    <name type="scientific">Marinicella pacifica</name>
    <dbReference type="NCBI Taxonomy" id="1171543"/>
    <lineage>
        <taxon>Bacteria</taxon>
        <taxon>Pseudomonadati</taxon>
        <taxon>Pseudomonadota</taxon>
        <taxon>Gammaproteobacteria</taxon>
        <taxon>Lysobacterales</taxon>
        <taxon>Marinicellaceae</taxon>
        <taxon>Marinicella</taxon>
    </lineage>
</organism>
<comment type="caution">
    <text evidence="2">The sequence shown here is derived from an EMBL/GenBank/DDBJ whole genome shotgun (WGS) entry which is preliminary data.</text>
</comment>
<dbReference type="EMBL" id="BMEO01000006">
    <property type="protein sequence ID" value="GGF96668.1"/>
    <property type="molecule type" value="Genomic_DNA"/>
</dbReference>
<reference evidence="2" key="1">
    <citation type="journal article" date="2014" name="Int. J. Syst. Evol. Microbiol.">
        <title>Complete genome sequence of Corynebacterium casei LMG S-19264T (=DSM 44701T), isolated from a smear-ripened cheese.</title>
        <authorList>
            <consortium name="US DOE Joint Genome Institute (JGI-PGF)"/>
            <person name="Walter F."/>
            <person name="Albersmeier A."/>
            <person name="Kalinowski J."/>
            <person name="Ruckert C."/>
        </authorList>
    </citation>
    <scope>NUCLEOTIDE SEQUENCE</scope>
    <source>
        <strain evidence="2">CGMCC 1.12181</strain>
    </source>
</reference>
<dbReference type="SUPFAM" id="SSF55729">
    <property type="entry name" value="Acyl-CoA N-acyltransferases (Nat)"/>
    <property type="match status" value="1"/>
</dbReference>
<dbReference type="GO" id="GO:0016747">
    <property type="term" value="F:acyltransferase activity, transferring groups other than amino-acyl groups"/>
    <property type="evidence" value="ECO:0007669"/>
    <property type="project" value="InterPro"/>
</dbReference>
<dbReference type="InterPro" id="IPR000182">
    <property type="entry name" value="GNAT_dom"/>
</dbReference>
<evidence type="ECO:0000313" key="3">
    <source>
        <dbReference type="Proteomes" id="UP000605253"/>
    </source>
</evidence>
<evidence type="ECO:0000259" key="1">
    <source>
        <dbReference type="PROSITE" id="PS51186"/>
    </source>
</evidence>
<reference evidence="2" key="2">
    <citation type="submission" date="2020-09" db="EMBL/GenBank/DDBJ databases">
        <authorList>
            <person name="Sun Q."/>
            <person name="Zhou Y."/>
        </authorList>
    </citation>
    <scope>NUCLEOTIDE SEQUENCE</scope>
    <source>
        <strain evidence="2">CGMCC 1.12181</strain>
    </source>
</reference>
<proteinExistence type="predicted"/>
<accession>A0A917CSX8</accession>